<comment type="caution">
    <text evidence="2">The sequence shown here is derived from an EMBL/GenBank/DDBJ whole genome shotgun (WGS) entry which is preliminary data.</text>
</comment>
<evidence type="ECO:0000313" key="2">
    <source>
        <dbReference type="EMBL" id="GIY74687.1"/>
    </source>
</evidence>
<feature type="compositionally biased region" description="Basic residues" evidence="1">
    <location>
        <begin position="1"/>
        <end position="17"/>
    </location>
</feature>
<sequence length="90" mass="10969">MDPKKQSKGKKKKKSTGKGKEWENSQTLKNHRSGPLPWRPVDAYLEVPWRIWWFFGYLPPEKEEEKKSKERGKRRIRNFLLRKRRSLCRS</sequence>
<feature type="region of interest" description="Disordered" evidence="1">
    <location>
        <begin position="1"/>
        <end position="37"/>
    </location>
</feature>
<protein>
    <submittedName>
        <fullName evidence="2">Uncharacterized protein</fullName>
    </submittedName>
</protein>
<dbReference type="AlphaFoldDB" id="A0AAV4VWE1"/>
<dbReference type="EMBL" id="BPLR01015245">
    <property type="protein sequence ID" value="GIY74687.1"/>
    <property type="molecule type" value="Genomic_DNA"/>
</dbReference>
<dbReference type="Proteomes" id="UP001054945">
    <property type="component" value="Unassembled WGS sequence"/>
</dbReference>
<name>A0AAV4VWE1_CAEEX</name>
<gene>
    <name evidence="2" type="ORF">CEXT_731211</name>
</gene>
<organism evidence="2 3">
    <name type="scientific">Caerostris extrusa</name>
    <name type="common">Bark spider</name>
    <name type="synonym">Caerostris bankana</name>
    <dbReference type="NCBI Taxonomy" id="172846"/>
    <lineage>
        <taxon>Eukaryota</taxon>
        <taxon>Metazoa</taxon>
        <taxon>Ecdysozoa</taxon>
        <taxon>Arthropoda</taxon>
        <taxon>Chelicerata</taxon>
        <taxon>Arachnida</taxon>
        <taxon>Araneae</taxon>
        <taxon>Araneomorphae</taxon>
        <taxon>Entelegynae</taxon>
        <taxon>Araneoidea</taxon>
        <taxon>Araneidae</taxon>
        <taxon>Caerostris</taxon>
    </lineage>
</organism>
<proteinExistence type="predicted"/>
<evidence type="ECO:0000256" key="1">
    <source>
        <dbReference type="SAM" id="MobiDB-lite"/>
    </source>
</evidence>
<keyword evidence="3" id="KW-1185">Reference proteome</keyword>
<accession>A0AAV4VWE1</accession>
<evidence type="ECO:0000313" key="3">
    <source>
        <dbReference type="Proteomes" id="UP001054945"/>
    </source>
</evidence>
<reference evidence="2 3" key="1">
    <citation type="submission" date="2021-06" db="EMBL/GenBank/DDBJ databases">
        <title>Caerostris extrusa draft genome.</title>
        <authorList>
            <person name="Kono N."/>
            <person name="Arakawa K."/>
        </authorList>
    </citation>
    <scope>NUCLEOTIDE SEQUENCE [LARGE SCALE GENOMIC DNA]</scope>
</reference>